<dbReference type="Gene3D" id="3.40.50.720">
    <property type="entry name" value="NAD(P)-binding Rossmann-like Domain"/>
    <property type="match status" value="1"/>
</dbReference>
<dbReference type="SUPFAM" id="SSF51735">
    <property type="entry name" value="NAD(P)-binding Rossmann-fold domains"/>
    <property type="match status" value="1"/>
</dbReference>
<dbReference type="AlphaFoldDB" id="A0A917S0M6"/>
<protein>
    <submittedName>
        <fullName evidence="2">Nucleotide-diphosphate-sugar epimerase</fullName>
    </submittedName>
</protein>
<gene>
    <name evidence="2" type="ORF">GCM10011588_72570</name>
</gene>
<dbReference type="Proteomes" id="UP000638263">
    <property type="component" value="Unassembled WGS sequence"/>
</dbReference>
<evidence type="ECO:0000259" key="1">
    <source>
        <dbReference type="Pfam" id="PF13460"/>
    </source>
</evidence>
<dbReference type="InterPro" id="IPR051604">
    <property type="entry name" value="Ergot_Alk_Oxidoreductase"/>
</dbReference>
<name>A0A917S0M6_9NOCA</name>
<dbReference type="EMBL" id="BMMH01000048">
    <property type="protein sequence ID" value="GGL47165.1"/>
    <property type="molecule type" value="Genomic_DNA"/>
</dbReference>
<keyword evidence="3" id="KW-1185">Reference proteome</keyword>
<dbReference type="InterPro" id="IPR016040">
    <property type="entry name" value="NAD(P)-bd_dom"/>
</dbReference>
<reference evidence="2" key="1">
    <citation type="journal article" date="2014" name="Int. J. Syst. Evol. Microbiol.">
        <title>Complete genome sequence of Corynebacterium casei LMG S-19264T (=DSM 44701T), isolated from a smear-ripened cheese.</title>
        <authorList>
            <consortium name="US DOE Joint Genome Institute (JGI-PGF)"/>
            <person name="Walter F."/>
            <person name="Albersmeier A."/>
            <person name="Kalinowski J."/>
            <person name="Ruckert C."/>
        </authorList>
    </citation>
    <scope>NUCLEOTIDE SEQUENCE</scope>
    <source>
        <strain evidence="2">CGMCC 4.3508</strain>
    </source>
</reference>
<feature type="domain" description="NAD(P)-binding" evidence="1">
    <location>
        <begin position="6"/>
        <end position="180"/>
    </location>
</feature>
<evidence type="ECO:0000313" key="2">
    <source>
        <dbReference type="EMBL" id="GGL47165.1"/>
    </source>
</evidence>
<evidence type="ECO:0000313" key="3">
    <source>
        <dbReference type="Proteomes" id="UP000638263"/>
    </source>
</evidence>
<comment type="caution">
    <text evidence="2">The sequence shown here is derived from an EMBL/GenBank/DDBJ whole genome shotgun (WGS) entry which is preliminary data.</text>
</comment>
<reference evidence="2" key="2">
    <citation type="submission" date="2020-09" db="EMBL/GenBank/DDBJ databases">
        <authorList>
            <person name="Sun Q."/>
            <person name="Zhou Y."/>
        </authorList>
    </citation>
    <scope>NUCLEOTIDE SEQUENCE</scope>
    <source>
        <strain evidence="2">CGMCC 4.3508</strain>
    </source>
</reference>
<organism evidence="2 3">
    <name type="scientific">Nocardia jinanensis</name>
    <dbReference type="NCBI Taxonomy" id="382504"/>
    <lineage>
        <taxon>Bacteria</taxon>
        <taxon>Bacillati</taxon>
        <taxon>Actinomycetota</taxon>
        <taxon>Actinomycetes</taxon>
        <taxon>Mycobacteriales</taxon>
        <taxon>Nocardiaceae</taxon>
        <taxon>Nocardia</taxon>
    </lineage>
</organism>
<dbReference type="InterPro" id="IPR036291">
    <property type="entry name" value="NAD(P)-bd_dom_sf"/>
</dbReference>
<dbReference type="Gene3D" id="3.90.25.10">
    <property type="entry name" value="UDP-galactose 4-epimerase, domain 1"/>
    <property type="match status" value="1"/>
</dbReference>
<proteinExistence type="predicted"/>
<dbReference type="Pfam" id="PF13460">
    <property type="entry name" value="NAD_binding_10"/>
    <property type="match status" value="1"/>
</dbReference>
<accession>A0A917S0M6</accession>
<dbReference type="PANTHER" id="PTHR43162">
    <property type="match status" value="1"/>
</dbReference>
<dbReference type="PANTHER" id="PTHR43162:SF1">
    <property type="entry name" value="PRESTALK A DIFFERENTIATION PROTEIN A"/>
    <property type="match status" value="1"/>
</dbReference>
<dbReference type="RefSeq" id="WP_058854620.1">
    <property type="nucleotide sequence ID" value="NZ_BMMH01000048.1"/>
</dbReference>
<sequence length="283" mass="30313">MILITGATGTVGRPLVGMLDHAGVGVRAVTRDMTSARFPAAVEVIQAEPSEPETLRDALVGVTAIFVNPRAVGAAGVELIALAREQGVKRMVTMSALNVEFDVERQPSRLRGEYNKEVEFAVVESGLEWVALRSGAYADNAIAMWAGQIRAGEVVRGAYPNSTWAPIHEHDIAAVGAHALLTDGLLGRRPVLTGPHSLTQPNMVTAIGAAIGRSLRFEEISPDAATQAMIRAGIPTPLAEGFLTMQAESYGQRGLVSNEVEEILRRPARTFAEWAVDHVDSFR</sequence>